<organism evidence="2 3">
    <name type="scientific">Mytilus edulis</name>
    <name type="common">Blue mussel</name>
    <dbReference type="NCBI Taxonomy" id="6550"/>
    <lineage>
        <taxon>Eukaryota</taxon>
        <taxon>Metazoa</taxon>
        <taxon>Spiralia</taxon>
        <taxon>Lophotrochozoa</taxon>
        <taxon>Mollusca</taxon>
        <taxon>Bivalvia</taxon>
        <taxon>Autobranchia</taxon>
        <taxon>Pteriomorphia</taxon>
        <taxon>Mytilida</taxon>
        <taxon>Mytiloidea</taxon>
        <taxon>Mytilidae</taxon>
        <taxon>Mytilinae</taxon>
        <taxon>Mytilus</taxon>
    </lineage>
</organism>
<proteinExistence type="predicted"/>
<evidence type="ECO:0000313" key="2">
    <source>
        <dbReference type="EMBL" id="CAG2207732.1"/>
    </source>
</evidence>
<feature type="region of interest" description="Disordered" evidence="1">
    <location>
        <begin position="58"/>
        <end position="77"/>
    </location>
</feature>
<dbReference type="AlphaFoldDB" id="A0A8S3REB3"/>
<keyword evidence="3" id="KW-1185">Reference proteome</keyword>
<dbReference type="OrthoDB" id="2377977at2759"/>
<name>A0A8S3REB3_MYTED</name>
<evidence type="ECO:0000313" key="3">
    <source>
        <dbReference type="Proteomes" id="UP000683360"/>
    </source>
</evidence>
<accession>A0A8S3REB3</accession>
<evidence type="ECO:0000256" key="1">
    <source>
        <dbReference type="SAM" id="MobiDB-lite"/>
    </source>
</evidence>
<dbReference type="EMBL" id="CAJPWZ010001090">
    <property type="protein sequence ID" value="CAG2207732.1"/>
    <property type="molecule type" value="Genomic_DNA"/>
</dbReference>
<sequence>MPKELFDKATTDCVDLICYEVARMSDDLLYPNKNDDFIRDFCYFTPFVRLMVKEEELTGSTTPPSEITEPDSKESSQFTDHHVLDLSKYDTKSEDSISQIKSTDDLTENSIVRMSIKEFVKTLCFSILPTRKLIEKHPIYEWQILVSRVLPLASIVNDDCPERTALQFCREMVEILCEADCLPSGYVTDLGQCITECFGKLDSMLVCECLYSILKKLQNENYVKPSILQRLFCSYVSKCIISNQDNTKPLTFALNRISESAIFDNTLIFFGQVVKLAVIFDLAENEYVYLNILQDINDSNEHFARCFDSYLVDMDITSMNNMALPMLLVDALEQYAFDDSLTILHLESIHSSSDETLQCLSCSFRIVETCIISLKFTIAIAFIRKFIALFAQLLEANKYDGSTIQLLAQHVNSIMVKTTNNKYSAFISTEILHLFFKHIDQSIGHQNINRICRKMEPYIPVLKKVMWTGTFVEQSAVFNPLFLYLDKENFNLIYTQLVSAGRKNNKLADILIEKKMWLHVSE</sequence>
<comment type="caution">
    <text evidence="2">The sequence shown here is derived from an EMBL/GenBank/DDBJ whole genome shotgun (WGS) entry which is preliminary data.</text>
</comment>
<dbReference type="Proteomes" id="UP000683360">
    <property type="component" value="Unassembled WGS sequence"/>
</dbReference>
<protein>
    <submittedName>
        <fullName evidence="2">Uncharacterized protein</fullName>
    </submittedName>
</protein>
<gene>
    <name evidence="2" type="ORF">MEDL_22023</name>
</gene>
<reference evidence="2" key="1">
    <citation type="submission" date="2021-03" db="EMBL/GenBank/DDBJ databases">
        <authorList>
            <person name="Bekaert M."/>
        </authorList>
    </citation>
    <scope>NUCLEOTIDE SEQUENCE</scope>
</reference>